<sequence>MSGPSGTHPEGTTSERPRHPAAPSPIRRRRFHAARVRVRAFRMKVRARPGLNLAWRIGIGVLGGLVLVVGVIAIPYPGPGWLIVFAGLGILSTEFTWAGRVLHVARYYYDQWVAWVRRQNKVVQLLLALATAIIVLATLWLLDGLWFVAKLVGLGQWTWLHSPIMA</sequence>
<evidence type="ECO:0000256" key="2">
    <source>
        <dbReference type="SAM" id="Phobius"/>
    </source>
</evidence>
<keyword evidence="2" id="KW-0472">Membrane</keyword>
<feature type="transmembrane region" description="Helical" evidence="2">
    <location>
        <begin position="53"/>
        <end position="74"/>
    </location>
</feature>
<keyword evidence="2" id="KW-1133">Transmembrane helix</keyword>
<organism evidence="3 4">
    <name type="scientific">Actinomycetospora atypica</name>
    <dbReference type="NCBI Taxonomy" id="1290095"/>
    <lineage>
        <taxon>Bacteria</taxon>
        <taxon>Bacillati</taxon>
        <taxon>Actinomycetota</taxon>
        <taxon>Actinomycetes</taxon>
        <taxon>Pseudonocardiales</taxon>
        <taxon>Pseudonocardiaceae</taxon>
        <taxon>Actinomycetospora</taxon>
    </lineage>
</organism>
<protein>
    <submittedName>
        <fullName evidence="3">TIGR02611 family protein</fullName>
    </submittedName>
</protein>
<feature type="region of interest" description="Disordered" evidence="1">
    <location>
        <begin position="1"/>
        <end position="24"/>
    </location>
</feature>
<feature type="transmembrane region" description="Helical" evidence="2">
    <location>
        <begin position="80"/>
        <end position="102"/>
    </location>
</feature>
<name>A0ABV9YVG7_9PSEU</name>
<evidence type="ECO:0000256" key="1">
    <source>
        <dbReference type="SAM" id="MobiDB-lite"/>
    </source>
</evidence>
<evidence type="ECO:0000313" key="3">
    <source>
        <dbReference type="EMBL" id="MFC5066007.1"/>
    </source>
</evidence>
<comment type="caution">
    <text evidence="3">The sequence shown here is derived from an EMBL/GenBank/DDBJ whole genome shotgun (WGS) entry which is preliminary data.</text>
</comment>
<gene>
    <name evidence="3" type="ORF">ACFPBZ_27610</name>
</gene>
<keyword evidence="4" id="KW-1185">Reference proteome</keyword>
<accession>A0ABV9YVG7</accession>
<evidence type="ECO:0000313" key="4">
    <source>
        <dbReference type="Proteomes" id="UP001595947"/>
    </source>
</evidence>
<dbReference type="EMBL" id="JBHSIV010000054">
    <property type="protein sequence ID" value="MFC5066007.1"/>
    <property type="molecule type" value="Genomic_DNA"/>
</dbReference>
<dbReference type="NCBIfam" id="TIGR02611">
    <property type="entry name" value="TIGR02611 family protein"/>
    <property type="match status" value="1"/>
</dbReference>
<reference evidence="4" key="1">
    <citation type="journal article" date="2019" name="Int. J. Syst. Evol. Microbiol.">
        <title>The Global Catalogue of Microorganisms (GCM) 10K type strain sequencing project: providing services to taxonomists for standard genome sequencing and annotation.</title>
        <authorList>
            <consortium name="The Broad Institute Genomics Platform"/>
            <consortium name="The Broad Institute Genome Sequencing Center for Infectious Disease"/>
            <person name="Wu L."/>
            <person name="Ma J."/>
        </authorList>
    </citation>
    <scope>NUCLEOTIDE SEQUENCE [LARGE SCALE GENOMIC DNA]</scope>
    <source>
        <strain evidence="4">CGMCC 4.7093</strain>
    </source>
</reference>
<dbReference type="RefSeq" id="WP_378039324.1">
    <property type="nucleotide sequence ID" value="NZ_JBHSIV010000054.1"/>
</dbReference>
<keyword evidence="2" id="KW-0812">Transmembrane</keyword>
<dbReference type="InterPro" id="IPR013434">
    <property type="entry name" value="CHP02611"/>
</dbReference>
<feature type="transmembrane region" description="Helical" evidence="2">
    <location>
        <begin position="122"/>
        <end position="142"/>
    </location>
</feature>
<dbReference type="InterPro" id="IPR019099">
    <property type="entry name" value="Uncharacterised_PGPGW_TM"/>
</dbReference>
<dbReference type="Proteomes" id="UP001595947">
    <property type="component" value="Unassembled WGS sequence"/>
</dbReference>
<proteinExistence type="predicted"/>
<dbReference type="Pfam" id="PF09656">
    <property type="entry name" value="PGPGW"/>
    <property type="match status" value="1"/>
</dbReference>